<evidence type="ECO:0000256" key="6">
    <source>
        <dbReference type="RuleBase" id="RU004182"/>
    </source>
</evidence>
<evidence type="ECO:0000313" key="8">
    <source>
        <dbReference type="EMBL" id="UYW00449.1"/>
    </source>
</evidence>
<evidence type="ECO:0000256" key="4">
    <source>
        <dbReference type="ARBA" id="ARBA00022827"/>
    </source>
</evidence>
<dbReference type="PROSITE" id="PS51645">
    <property type="entry name" value="PHR_CRY_ALPHA_BETA"/>
    <property type="match status" value="1"/>
</dbReference>
<evidence type="ECO:0000256" key="3">
    <source>
        <dbReference type="ARBA" id="ARBA00022630"/>
    </source>
</evidence>
<name>A0ABY6LW85_9FLAO</name>
<accession>A0ABY6LW85</accession>
<feature type="domain" description="Photolyase/cryptochrome alpha/beta" evidence="7">
    <location>
        <begin position="6"/>
        <end position="131"/>
    </location>
</feature>
<evidence type="ECO:0000256" key="1">
    <source>
        <dbReference type="ARBA" id="ARBA00001932"/>
    </source>
</evidence>
<dbReference type="Pfam" id="PF03441">
    <property type="entry name" value="FAD_binding_7"/>
    <property type="match status" value="1"/>
</dbReference>
<dbReference type="InterPro" id="IPR002081">
    <property type="entry name" value="Cryptochrome/DNA_photolyase_1"/>
</dbReference>
<dbReference type="InterPro" id="IPR018394">
    <property type="entry name" value="DNA_photolyase_1_CS_C"/>
</dbReference>
<evidence type="ECO:0000313" key="9">
    <source>
        <dbReference type="Proteomes" id="UP001163328"/>
    </source>
</evidence>
<dbReference type="Gene3D" id="1.10.579.10">
    <property type="entry name" value="DNA Cyclobutane Dipyrimidine Photolyase, subunit A, domain 3"/>
    <property type="match status" value="1"/>
</dbReference>
<dbReference type="InterPro" id="IPR036134">
    <property type="entry name" value="Crypto/Photolyase_FAD-like_sf"/>
</dbReference>
<evidence type="ECO:0000259" key="7">
    <source>
        <dbReference type="PROSITE" id="PS51645"/>
    </source>
</evidence>
<protein>
    <submittedName>
        <fullName evidence="8">DNA photolyase family protein</fullName>
    </submittedName>
</protein>
<dbReference type="EMBL" id="CP081495">
    <property type="protein sequence ID" value="UYW00449.1"/>
    <property type="molecule type" value="Genomic_DNA"/>
</dbReference>
<reference evidence="8" key="1">
    <citation type="submission" date="2021-08" db="EMBL/GenBank/DDBJ databases">
        <title>Flavobacterium sp. strain CC-SYL302.</title>
        <authorList>
            <person name="Lin S.-Y."/>
            <person name="Lee T.-H."/>
            <person name="Young C.-C."/>
        </authorList>
    </citation>
    <scope>NUCLEOTIDE SEQUENCE</scope>
    <source>
        <strain evidence="8">CC-SYL302</strain>
    </source>
</reference>
<keyword evidence="3 6" id="KW-0285">Flavoprotein</keyword>
<dbReference type="PRINTS" id="PR00147">
    <property type="entry name" value="DNAPHOTLYASE"/>
</dbReference>
<dbReference type="InterPro" id="IPR005101">
    <property type="entry name" value="Cryptochr/Photolyase_FAD-bd"/>
</dbReference>
<dbReference type="SUPFAM" id="SSF52425">
    <property type="entry name" value="Cryptochrome/photolyase, N-terminal domain"/>
    <property type="match status" value="1"/>
</dbReference>
<comment type="similarity">
    <text evidence="6">Belongs to the DNA photolyase family.</text>
</comment>
<dbReference type="RefSeq" id="WP_264432192.1">
    <property type="nucleotide sequence ID" value="NZ_CP081495.1"/>
</dbReference>
<dbReference type="Proteomes" id="UP001163328">
    <property type="component" value="Chromosome"/>
</dbReference>
<dbReference type="PANTHER" id="PTHR11455">
    <property type="entry name" value="CRYPTOCHROME"/>
    <property type="match status" value="1"/>
</dbReference>
<dbReference type="InterPro" id="IPR036155">
    <property type="entry name" value="Crypto/Photolyase_N_sf"/>
</dbReference>
<comment type="cofactor">
    <cofactor evidence="1">
        <name>(6R)-5,10-methylene-5,6,7,8-tetrahydrofolate</name>
        <dbReference type="ChEBI" id="CHEBI:15636"/>
    </cofactor>
</comment>
<dbReference type="InterPro" id="IPR014729">
    <property type="entry name" value="Rossmann-like_a/b/a_fold"/>
</dbReference>
<dbReference type="SUPFAM" id="SSF48173">
    <property type="entry name" value="Cryptochrome/photolyase FAD-binding domain"/>
    <property type="match status" value="1"/>
</dbReference>
<dbReference type="PROSITE" id="PS00691">
    <property type="entry name" value="DNA_PHOTOLYASES_1_2"/>
    <property type="match status" value="1"/>
</dbReference>
<keyword evidence="9" id="KW-1185">Reference proteome</keyword>
<keyword evidence="5 6" id="KW-0157">Chromophore</keyword>
<sequence>MEPNTEICLFWFRRDLRAFDNHGFYKALANNPTVVPIFIFDPEILKRFDCETDKRLAYIIEKVKQLKKSINLQVFFDQPITVFNQLVQKHTITAVYTNQDYEPQAIARDAQVKTFLATHNIAFHSFKDQVIFHENDILKTDGSPYTVFTPYSKKWKETFNSTIFKSYPSEKLLDKIATFSISNFAIDQLPFSPQQVAINETVDLSIVKKYNETRDYPGIQGTTDIATALRFGTVSIRACVEIAHQHNETWLNELIWREFYLQILFHFPQVVTQCFKPKYENINWRNNETEFQLWCEGKTGYAIVDAGMRELNQTGKMHNRVRMVVASFLCKHLLIDWRWGEAYFAQKLLDYDLAANNGNWQWAAGCGCDAAPYFRIFNPYEQTKKFDPKLTYIKKWVPEYDEFYELLPIVDHKFARERTLTTYKKALDNV</sequence>
<evidence type="ECO:0000256" key="2">
    <source>
        <dbReference type="ARBA" id="ARBA00001974"/>
    </source>
</evidence>
<keyword evidence="4 6" id="KW-0274">FAD</keyword>
<organism evidence="8 9">
    <name type="scientific">Flavobacterium agricola</name>
    <dbReference type="NCBI Taxonomy" id="2870839"/>
    <lineage>
        <taxon>Bacteria</taxon>
        <taxon>Pseudomonadati</taxon>
        <taxon>Bacteroidota</taxon>
        <taxon>Flavobacteriia</taxon>
        <taxon>Flavobacteriales</taxon>
        <taxon>Flavobacteriaceae</taxon>
        <taxon>Flavobacterium</taxon>
    </lineage>
</organism>
<comment type="cofactor">
    <cofactor evidence="2">
        <name>FAD</name>
        <dbReference type="ChEBI" id="CHEBI:57692"/>
    </cofactor>
</comment>
<dbReference type="PANTHER" id="PTHR11455:SF9">
    <property type="entry name" value="CRYPTOCHROME CIRCADIAN CLOCK 5 ISOFORM X1"/>
    <property type="match status" value="1"/>
</dbReference>
<dbReference type="InterPro" id="IPR006050">
    <property type="entry name" value="DNA_photolyase_N"/>
</dbReference>
<dbReference type="Pfam" id="PF00875">
    <property type="entry name" value="DNA_photolyase"/>
    <property type="match status" value="1"/>
</dbReference>
<evidence type="ECO:0000256" key="5">
    <source>
        <dbReference type="ARBA" id="ARBA00022991"/>
    </source>
</evidence>
<gene>
    <name evidence="8" type="ORF">K5I29_07730</name>
</gene>
<dbReference type="Gene3D" id="3.40.50.620">
    <property type="entry name" value="HUPs"/>
    <property type="match status" value="1"/>
</dbReference>
<proteinExistence type="inferred from homology"/>
<dbReference type="Gene3D" id="1.25.40.80">
    <property type="match status" value="1"/>
</dbReference>